<comment type="caution">
    <text evidence="1">The sequence shown here is derived from an EMBL/GenBank/DDBJ whole genome shotgun (WGS) entry which is preliminary data.</text>
</comment>
<protein>
    <submittedName>
        <fullName evidence="1">Uncharacterized protein</fullName>
    </submittedName>
</protein>
<dbReference type="EMBL" id="JAPFFI010000014">
    <property type="protein sequence ID" value="KAJ6366980.1"/>
    <property type="molecule type" value="Genomic_DNA"/>
</dbReference>
<gene>
    <name evidence="1" type="ORF">OIU77_003374</name>
</gene>
<evidence type="ECO:0000313" key="2">
    <source>
        <dbReference type="Proteomes" id="UP001141253"/>
    </source>
</evidence>
<organism evidence="1 2">
    <name type="scientific">Salix suchowensis</name>
    <dbReference type="NCBI Taxonomy" id="1278906"/>
    <lineage>
        <taxon>Eukaryota</taxon>
        <taxon>Viridiplantae</taxon>
        <taxon>Streptophyta</taxon>
        <taxon>Embryophyta</taxon>
        <taxon>Tracheophyta</taxon>
        <taxon>Spermatophyta</taxon>
        <taxon>Magnoliopsida</taxon>
        <taxon>eudicotyledons</taxon>
        <taxon>Gunneridae</taxon>
        <taxon>Pentapetalae</taxon>
        <taxon>rosids</taxon>
        <taxon>fabids</taxon>
        <taxon>Malpighiales</taxon>
        <taxon>Salicaceae</taxon>
        <taxon>Saliceae</taxon>
        <taxon>Salix</taxon>
    </lineage>
</organism>
<keyword evidence="2" id="KW-1185">Reference proteome</keyword>
<sequence length="12" mass="1460">MMVRILQKKTLV</sequence>
<dbReference type="Proteomes" id="UP001141253">
    <property type="component" value="Chromosome 7"/>
</dbReference>
<evidence type="ECO:0000313" key="1">
    <source>
        <dbReference type="EMBL" id="KAJ6366980.1"/>
    </source>
</evidence>
<accession>A0ABQ9B178</accession>
<proteinExistence type="predicted"/>
<name>A0ABQ9B178_9ROSI</name>
<feature type="non-terminal residue" evidence="1">
    <location>
        <position position="12"/>
    </location>
</feature>
<reference evidence="1" key="1">
    <citation type="submission" date="2022-10" db="EMBL/GenBank/DDBJ databases">
        <authorList>
            <person name="Hyden B.L."/>
            <person name="Feng K."/>
            <person name="Yates T."/>
            <person name="Jawdy S."/>
            <person name="Smart L.B."/>
            <person name="Muchero W."/>
        </authorList>
    </citation>
    <scope>NUCLEOTIDE SEQUENCE</scope>
    <source>
        <tissue evidence="1">Shoot tip</tissue>
    </source>
</reference>
<reference evidence="1" key="2">
    <citation type="journal article" date="2023" name="Int. J. Mol. Sci.">
        <title>De Novo Assembly and Annotation of 11 Diverse Shrub Willow (Salix) Genomes Reveals Novel Gene Organization in Sex-Linked Regions.</title>
        <authorList>
            <person name="Hyden B."/>
            <person name="Feng K."/>
            <person name="Yates T.B."/>
            <person name="Jawdy S."/>
            <person name="Cereghino C."/>
            <person name="Smart L.B."/>
            <person name="Muchero W."/>
        </authorList>
    </citation>
    <scope>NUCLEOTIDE SEQUENCE</scope>
    <source>
        <tissue evidence="1">Shoot tip</tissue>
    </source>
</reference>